<protein>
    <submittedName>
        <fullName evidence="2">Uncharacterized protein</fullName>
    </submittedName>
</protein>
<dbReference type="HOGENOM" id="CLU_1775440_0_0_11"/>
<dbReference type="Proteomes" id="UP000009159">
    <property type="component" value="Chromosome"/>
</dbReference>
<evidence type="ECO:0000256" key="1">
    <source>
        <dbReference type="SAM" id="MobiDB-lite"/>
    </source>
</evidence>
<feature type="compositionally biased region" description="Pro residues" evidence="1">
    <location>
        <begin position="51"/>
        <end position="67"/>
    </location>
</feature>
<evidence type="ECO:0000313" key="2">
    <source>
        <dbReference type="EMBL" id="ABM14643.1"/>
    </source>
</evidence>
<dbReference type="STRING" id="350058.Mvan_3862"/>
<keyword evidence="3" id="KW-1185">Reference proteome</keyword>
<proteinExistence type="predicted"/>
<dbReference type="AlphaFoldDB" id="A1TBU3"/>
<evidence type="ECO:0000313" key="3">
    <source>
        <dbReference type="Proteomes" id="UP000009159"/>
    </source>
</evidence>
<accession>A1TBU3</accession>
<dbReference type="KEGG" id="mva:Mvan_3862"/>
<reference evidence="2" key="1">
    <citation type="submission" date="2006-12" db="EMBL/GenBank/DDBJ databases">
        <title>Complete sequence of Mycobacterium vanbaalenii PYR-1.</title>
        <authorList>
            <consortium name="US DOE Joint Genome Institute"/>
            <person name="Copeland A."/>
            <person name="Lucas S."/>
            <person name="Lapidus A."/>
            <person name="Barry K."/>
            <person name="Detter J.C."/>
            <person name="Glavina del Rio T."/>
            <person name="Hammon N."/>
            <person name="Israni S."/>
            <person name="Dalin E."/>
            <person name="Tice H."/>
            <person name="Pitluck S."/>
            <person name="Singan V."/>
            <person name="Schmutz J."/>
            <person name="Larimer F."/>
            <person name="Land M."/>
            <person name="Hauser L."/>
            <person name="Kyrpides N."/>
            <person name="Anderson I.J."/>
            <person name="Miller C."/>
            <person name="Richardson P."/>
        </authorList>
    </citation>
    <scope>NUCLEOTIDE SEQUENCE [LARGE SCALE GENOMIC DNA]</scope>
    <source>
        <strain evidence="2">PYR-1</strain>
    </source>
</reference>
<dbReference type="eggNOG" id="ENOG5032T8C">
    <property type="taxonomic scope" value="Bacteria"/>
</dbReference>
<dbReference type="EMBL" id="CP000511">
    <property type="protein sequence ID" value="ABM14643.1"/>
    <property type="molecule type" value="Genomic_DNA"/>
</dbReference>
<sequence>MLVGMSIAGPIVTLGAVAALATGILLADLTLNPNPQPPAPPSPAAVAAPAPAAPVPPPPVPPPPVPFGPQQDFVADISTKTGTLPLQIRVVGDTADAYACDNAGIETWLSGSAVGGVLKLTSTDRTARLDGRHRDGTVVGTLWIGDRHWDFTAVPGATDAF</sequence>
<organism evidence="2 3">
    <name type="scientific">Mycolicibacterium vanbaalenii (strain DSM 7251 / JCM 13017 / BCRC 16820 / KCTC 9966 / NRRL B-24157 / PYR-1)</name>
    <name type="common">Mycobacterium vanbaalenii</name>
    <dbReference type="NCBI Taxonomy" id="350058"/>
    <lineage>
        <taxon>Bacteria</taxon>
        <taxon>Bacillati</taxon>
        <taxon>Actinomycetota</taxon>
        <taxon>Actinomycetes</taxon>
        <taxon>Mycobacteriales</taxon>
        <taxon>Mycobacteriaceae</taxon>
        <taxon>Mycolicibacterium</taxon>
    </lineage>
</organism>
<name>A1TBU3_MYCVP</name>
<gene>
    <name evidence="2" type="ordered locus">Mvan_3862</name>
</gene>
<feature type="region of interest" description="Disordered" evidence="1">
    <location>
        <begin position="36"/>
        <end position="69"/>
    </location>
</feature>